<keyword evidence="2" id="KW-1185">Reference proteome</keyword>
<gene>
    <name evidence="1" type="ORF">ESY86_04370</name>
</gene>
<reference evidence="1 2" key="1">
    <citation type="submission" date="2019-08" db="EMBL/GenBank/DDBJ databases">
        <title>Genomes of Subsaximicrobium wynnwilliamsii strains.</title>
        <authorList>
            <person name="Bowman J.P."/>
        </authorList>
    </citation>
    <scope>NUCLEOTIDE SEQUENCE [LARGE SCALE GENOMIC DNA]</scope>
    <source>
        <strain evidence="1 2">2-80-2</strain>
    </source>
</reference>
<organism evidence="1 2">
    <name type="scientific">Subsaximicrobium wynnwilliamsii</name>
    <dbReference type="NCBI Taxonomy" id="291179"/>
    <lineage>
        <taxon>Bacteria</taxon>
        <taxon>Pseudomonadati</taxon>
        <taxon>Bacteroidota</taxon>
        <taxon>Flavobacteriia</taxon>
        <taxon>Flavobacteriales</taxon>
        <taxon>Flavobacteriaceae</taxon>
        <taxon>Subsaximicrobium</taxon>
    </lineage>
</organism>
<dbReference type="Proteomes" id="UP000321578">
    <property type="component" value="Unassembled WGS sequence"/>
</dbReference>
<dbReference type="EMBL" id="VORO01000003">
    <property type="protein sequence ID" value="TXD90609.1"/>
    <property type="molecule type" value="Genomic_DNA"/>
</dbReference>
<sequence>MTYNISIYHENVKKVRYFTTGIGLTEKEFDTIWLNPENKKLRGTNKEIILKLKAIEKRANDEAKAMSVFDFSKFESKLF</sequence>
<accession>A0A5C6ZLB1</accession>
<comment type="caution">
    <text evidence="1">The sequence shown here is derived from an EMBL/GenBank/DDBJ whole genome shotgun (WGS) entry which is preliminary data.</text>
</comment>
<dbReference type="RefSeq" id="WP_147129018.1">
    <property type="nucleotide sequence ID" value="NZ_VORM01000002.1"/>
</dbReference>
<protein>
    <submittedName>
        <fullName evidence="1">Uncharacterized protein</fullName>
    </submittedName>
</protein>
<dbReference type="AlphaFoldDB" id="A0A5C6ZLB1"/>
<proteinExistence type="predicted"/>
<evidence type="ECO:0000313" key="2">
    <source>
        <dbReference type="Proteomes" id="UP000321578"/>
    </source>
</evidence>
<evidence type="ECO:0000313" key="1">
    <source>
        <dbReference type="EMBL" id="TXD90609.1"/>
    </source>
</evidence>
<name>A0A5C6ZLB1_9FLAO</name>